<dbReference type="AlphaFoldDB" id="A0A2T0XD98"/>
<keyword evidence="1" id="KW-0812">Transmembrane</keyword>
<dbReference type="SUPFAM" id="SSF56059">
    <property type="entry name" value="Glutathione synthetase ATP-binding domain-like"/>
    <property type="match status" value="1"/>
</dbReference>
<accession>A0A2T0XD98</accession>
<dbReference type="EMBL" id="PVTV01000016">
    <property type="protein sequence ID" value="PRY96870.1"/>
    <property type="molecule type" value="Genomic_DNA"/>
</dbReference>
<evidence type="ECO:0008006" key="4">
    <source>
        <dbReference type="Google" id="ProtNLM"/>
    </source>
</evidence>
<dbReference type="OrthoDB" id="9775266at2"/>
<protein>
    <recommendedName>
        <fullName evidence="4">D-alanine--D-alanine ligase</fullName>
    </recommendedName>
</protein>
<organism evidence="2 3">
    <name type="scientific">Jezberella montanilacus</name>
    <dbReference type="NCBI Taxonomy" id="323426"/>
    <lineage>
        <taxon>Bacteria</taxon>
        <taxon>Pseudomonadati</taxon>
        <taxon>Pseudomonadota</taxon>
        <taxon>Betaproteobacteria</taxon>
        <taxon>Burkholderiales</taxon>
        <taxon>Alcaligenaceae</taxon>
        <taxon>Jezberella</taxon>
    </lineage>
</organism>
<keyword evidence="1" id="KW-0472">Membrane</keyword>
<keyword evidence="1" id="KW-1133">Transmembrane helix</keyword>
<feature type="transmembrane region" description="Helical" evidence="1">
    <location>
        <begin position="31"/>
        <end position="49"/>
    </location>
</feature>
<evidence type="ECO:0000313" key="3">
    <source>
        <dbReference type="Proteomes" id="UP000238308"/>
    </source>
</evidence>
<name>A0A2T0XD98_9BURK</name>
<evidence type="ECO:0000313" key="2">
    <source>
        <dbReference type="EMBL" id="PRY96870.1"/>
    </source>
</evidence>
<comment type="caution">
    <text evidence="2">The sequence shown here is derived from an EMBL/GenBank/DDBJ whole genome shotgun (WGS) entry which is preliminary data.</text>
</comment>
<reference evidence="2 3" key="1">
    <citation type="submission" date="2018-03" db="EMBL/GenBank/DDBJ databases">
        <title>Genomic Encyclopedia of Type Strains, Phase III (KMG-III): the genomes of soil and plant-associated and newly described type strains.</title>
        <authorList>
            <person name="Whitman W."/>
        </authorList>
    </citation>
    <scope>NUCLEOTIDE SEQUENCE [LARGE SCALE GENOMIC DNA]</scope>
    <source>
        <strain evidence="2 3">MWH-P2sevCIIIb</strain>
    </source>
</reference>
<dbReference type="RefSeq" id="WP_106228446.1">
    <property type="nucleotide sequence ID" value="NZ_PVTV01000016.1"/>
</dbReference>
<sequence>MNDLVSRQAKPHEGMPAFDGEGEPLSFFEFWPMWAFYPPVFAYAFYLMLRYRGPLLPTVANPSFPGGGFVGESKADILKLAVQHVPDWVADFFAVERPDFKDEHELLAFMQNILETMKQKGLTFPVVAKPDMGCRGVGVKLLRAEADLVSYLQKFPATASFLIQRFVDLEGEAGVFYCRLPGQSKGRLISLTLKYFPYVTGDGVRTLRELILADRRAGQLTRLYFHRHLERLDTIPAKGEAIRLAFAGSHSRGAIFRNGTDLITPKMVERFDEISQQLPEFYFGRYDIRFADFKKVQAGEDFTIVEVNGAGAESTHIWDRKTTLLKAWRDLMTQYRWLFQIGYANRKRGFKPVTIKAFFAGYRREKELTPRYPATD</sequence>
<proteinExistence type="predicted"/>
<dbReference type="Proteomes" id="UP000238308">
    <property type="component" value="Unassembled WGS sequence"/>
</dbReference>
<gene>
    <name evidence="2" type="ORF">BCM14_2627</name>
</gene>
<evidence type="ECO:0000256" key="1">
    <source>
        <dbReference type="SAM" id="Phobius"/>
    </source>
</evidence>
<keyword evidence="3" id="KW-1185">Reference proteome</keyword>